<keyword evidence="6 8" id="KW-1133">Transmembrane helix</keyword>
<evidence type="ECO:0000256" key="4">
    <source>
        <dbReference type="ARBA" id="ARBA00022475"/>
    </source>
</evidence>
<proteinExistence type="inferred from homology"/>
<evidence type="ECO:0000259" key="9">
    <source>
        <dbReference type="Pfam" id="PF03600"/>
    </source>
</evidence>
<dbReference type="PANTHER" id="PTHR43568:SF1">
    <property type="entry name" value="P PROTEIN"/>
    <property type="match status" value="1"/>
</dbReference>
<feature type="domain" description="Citrate transporter-like" evidence="9">
    <location>
        <begin position="15"/>
        <end position="363"/>
    </location>
</feature>
<sequence>MSQEMFSVVVFAAVIVVIISEKLHRAVAAAAGAVLLILTKVLSLESSVSYIDFNTIGVLVGMMLFIAVVKNSGIFEYIAVKSAKIAKGVPWKIMVFYIIITAVFSAFLDNVTTVLLIGPMTIAITRILKIDPVPFLITQIIASNIGGTATLIGDPPNIMIGSTAGLSFLDFLFNNGPVVVIILAASVLYFLILYKKQLVVDPQSAAAVLELDEQKTIKDRPLLIKSIVMIILVAVGFTIHDSLHLESSVIALTAASIMLIIGGQNAEEIIADVEWPTIVFFISLFIVVGGMAESGAIDRLAGFLMHLTQGNTLVTMLVILWASALLSAVLDNIPFVAALLPMIVSMGNSGMDVAPLWWAVSLGACLGGNGTLIGASANVVLSGISGRNGHPITFLHYLKVGFPLMIISIVISTAYMLVRYS</sequence>
<feature type="transmembrane region" description="Helical" evidence="8">
    <location>
        <begin position="47"/>
        <end position="69"/>
    </location>
</feature>
<comment type="similarity">
    <text evidence="2">Belongs to the CitM (TC 2.A.11) transporter family.</text>
</comment>
<dbReference type="EMBL" id="JANFXK010000009">
    <property type="protein sequence ID" value="MCQ4636960.1"/>
    <property type="molecule type" value="Genomic_DNA"/>
</dbReference>
<keyword evidence="11" id="KW-1185">Reference proteome</keyword>
<evidence type="ECO:0000256" key="8">
    <source>
        <dbReference type="SAM" id="Phobius"/>
    </source>
</evidence>
<accession>A0ABT1RP61</accession>
<dbReference type="PRINTS" id="PR00758">
    <property type="entry name" value="ARSENICPUMP"/>
</dbReference>
<feature type="transmembrane region" description="Helical" evidence="8">
    <location>
        <begin position="317"/>
        <end position="344"/>
    </location>
</feature>
<keyword evidence="3" id="KW-0813">Transport</keyword>
<dbReference type="Proteomes" id="UP001524502">
    <property type="component" value="Unassembled WGS sequence"/>
</dbReference>
<feature type="transmembrane region" description="Helical" evidence="8">
    <location>
        <begin position="275"/>
        <end position="297"/>
    </location>
</feature>
<evidence type="ECO:0000313" key="10">
    <source>
        <dbReference type="EMBL" id="MCQ4636960.1"/>
    </source>
</evidence>
<evidence type="ECO:0000256" key="5">
    <source>
        <dbReference type="ARBA" id="ARBA00022692"/>
    </source>
</evidence>
<keyword evidence="7 8" id="KW-0472">Membrane</keyword>
<keyword evidence="4" id="KW-1003">Cell membrane</keyword>
<organism evidence="10 11">
    <name type="scientific">Anaerovorax odorimutans</name>
    <dbReference type="NCBI Taxonomy" id="109327"/>
    <lineage>
        <taxon>Bacteria</taxon>
        <taxon>Bacillati</taxon>
        <taxon>Bacillota</taxon>
        <taxon>Clostridia</taxon>
        <taxon>Peptostreptococcales</taxon>
        <taxon>Anaerovoracaceae</taxon>
        <taxon>Anaerovorax</taxon>
    </lineage>
</organism>
<comment type="caution">
    <text evidence="10">The sequence shown here is derived from an EMBL/GenBank/DDBJ whole genome shotgun (WGS) entry which is preliminary data.</text>
</comment>
<evidence type="ECO:0000256" key="7">
    <source>
        <dbReference type="ARBA" id="ARBA00023136"/>
    </source>
</evidence>
<keyword evidence="5 8" id="KW-0812">Transmembrane</keyword>
<feature type="transmembrane region" description="Helical" evidence="8">
    <location>
        <begin position="356"/>
        <end position="380"/>
    </location>
</feature>
<dbReference type="CDD" id="cd01116">
    <property type="entry name" value="P_permease"/>
    <property type="match status" value="1"/>
</dbReference>
<feature type="transmembrane region" description="Helical" evidence="8">
    <location>
        <begin position="222"/>
        <end position="239"/>
    </location>
</feature>
<feature type="transmembrane region" description="Helical" evidence="8">
    <location>
        <begin position="400"/>
        <end position="418"/>
    </location>
</feature>
<dbReference type="InterPro" id="IPR051475">
    <property type="entry name" value="Diverse_Ion_Transporter"/>
</dbReference>
<evidence type="ECO:0000256" key="1">
    <source>
        <dbReference type="ARBA" id="ARBA00004651"/>
    </source>
</evidence>
<gene>
    <name evidence="10" type="ORF">NE619_09470</name>
</gene>
<protein>
    <submittedName>
        <fullName evidence="10">ArsB/NhaD family transporter</fullName>
    </submittedName>
</protein>
<evidence type="ECO:0000256" key="2">
    <source>
        <dbReference type="ARBA" id="ARBA00009843"/>
    </source>
</evidence>
<feature type="transmembrane region" description="Helical" evidence="8">
    <location>
        <begin position="89"/>
        <end position="108"/>
    </location>
</feature>
<dbReference type="InterPro" id="IPR000802">
    <property type="entry name" value="Arsenical_pump_ArsB"/>
</dbReference>
<reference evidence="10 11" key="1">
    <citation type="submission" date="2022-06" db="EMBL/GenBank/DDBJ databases">
        <title>Isolation of gut microbiota from human fecal samples.</title>
        <authorList>
            <person name="Pamer E.G."/>
            <person name="Barat B."/>
            <person name="Waligurski E."/>
            <person name="Medina S."/>
            <person name="Paddock L."/>
            <person name="Mostad J."/>
        </authorList>
    </citation>
    <scope>NUCLEOTIDE SEQUENCE [LARGE SCALE GENOMIC DNA]</scope>
    <source>
        <strain evidence="10 11">SL.3.17</strain>
    </source>
</reference>
<dbReference type="RefSeq" id="WP_256132150.1">
    <property type="nucleotide sequence ID" value="NZ_JANFXK010000009.1"/>
</dbReference>
<dbReference type="Pfam" id="PF03600">
    <property type="entry name" value="CitMHS"/>
    <property type="match status" value="1"/>
</dbReference>
<dbReference type="PANTHER" id="PTHR43568">
    <property type="entry name" value="P PROTEIN"/>
    <property type="match status" value="1"/>
</dbReference>
<evidence type="ECO:0000313" key="11">
    <source>
        <dbReference type="Proteomes" id="UP001524502"/>
    </source>
</evidence>
<name>A0ABT1RP61_9FIRM</name>
<evidence type="ECO:0000256" key="6">
    <source>
        <dbReference type="ARBA" id="ARBA00022989"/>
    </source>
</evidence>
<feature type="transmembrane region" description="Helical" evidence="8">
    <location>
        <begin position="176"/>
        <end position="194"/>
    </location>
</feature>
<comment type="subcellular location">
    <subcellularLocation>
        <location evidence="1">Cell membrane</location>
        <topology evidence="1">Multi-pass membrane protein</topology>
    </subcellularLocation>
</comment>
<evidence type="ECO:0000256" key="3">
    <source>
        <dbReference type="ARBA" id="ARBA00022448"/>
    </source>
</evidence>
<dbReference type="InterPro" id="IPR004680">
    <property type="entry name" value="Cit_transptr-like_dom"/>
</dbReference>